<dbReference type="PROSITE" id="PS51352">
    <property type="entry name" value="THIOREDOXIN_2"/>
    <property type="match status" value="1"/>
</dbReference>
<organism evidence="4 5">
    <name type="scientific">Scopulibacillus daqui</name>
    <dbReference type="NCBI Taxonomy" id="1469162"/>
    <lineage>
        <taxon>Bacteria</taxon>
        <taxon>Bacillati</taxon>
        <taxon>Bacillota</taxon>
        <taxon>Bacilli</taxon>
        <taxon>Bacillales</taxon>
        <taxon>Sporolactobacillaceae</taxon>
        <taxon>Scopulibacillus</taxon>
    </lineage>
</organism>
<keyword evidence="2" id="KW-1133">Transmembrane helix</keyword>
<dbReference type="InterPro" id="IPR036249">
    <property type="entry name" value="Thioredoxin-like_sf"/>
</dbReference>
<accession>A0ABS2PX25</accession>
<dbReference type="PANTHER" id="PTHR42852:SF17">
    <property type="entry name" value="THIOREDOXIN-LIKE PROTEIN HI_1115"/>
    <property type="match status" value="1"/>
</dbReference>
<feature type="transmembrane region" description="Helical" evidence="2">
    <location>
        <begin position="12"/>
        <end position="30"/>
    </location>
</feature>
<name>A0ABS2PX25_9BACL</name>
<evidence type="ECO:0000256" key="2">
    <source>
        <dbReference type="SAM" id="Phobius"/>
    </source>
</evidence>
<reference evidence="4 5" key="1">
    <citation type="submission" date="2021-01" db="EMBL/GenBank/DDBJ databases">
        <title>Genomic Encyclopedia of Type Strains, Phase IV (KMG-IV): sequencing the most valuable type-strain genomes for metagenomic binning, comparative biology and taxonomic classification.</title>
        <authorList>
            <person name="Goeker M."/>
        </authorList>
    </citation>
    <scope>NUCLEOTIDE SEQUENCE [LARGE SCALE GENOMIC DNA]</scope>
    <source>
        <strain evidence="4 5">DSM 28236</strain>
    </source>
</reference>
<keyword evidence="2" id="KW-0472">Membrane</keyword>
<dbReference type="Proteomes" id="UP000808914">
    <property type="component" value="Unassembled WGS sequence"/>
</dbReference>
<evidence type="ECO:0000259" key="3">
    <source>
        <dbReference type="PROSITE" id="PS51352"/>
    </source>
</evidence>
<evidence type="ECO:0000256" key="1">
    <source>
        <dbReference type="ARBA" id="ARBA00023157"/>
    </source>
</evidence>
<dbReference type="InterPro" id="IPR013766">
    <property type="entry name" value="Thioredoxin_domain"/>
</dbReference>
<dbReference type="SUPFAM" id="SSF52833">
    <property type="entry name" value="Thioredoxin-like"/>
    <property type="match status" value="1"/>
</dbReference>
<dbReference type="EMBL" id="JAFBER010000001">
    <property type="protein sequence ID" value="MBM7644029.1"/>
    <property type="molecule type" value="Genomic_DNA"/>
</dbReference>
<comment type="caution">
    <text evidence="4">The sequence shown here is derived from an EMBL/GenBank/DDBJ whole genome shotgun (WGS) entry which is preliminary data.</text>
</comment>
<gene>
    <name evidence="4" type="ORF">JOD45_000220</name>
</gene>
<dbReference type="InterPro" id="IPR000866">
    <property type="entry name" value="AhpC/TSA"/>
</dbReference>
<sequence length="199" mass="22613">MFKHFNRKHIKWTISIIIVLIFSFAVISVLNGSKGSVQQTNGAGHSEPKHTAEGKAGIFNNHAFAKAPSFNIPDQENHMVDLHDYRGQSVLVNVWTTWCKECQDDLASLQNISKKYPHDQLQILAVNMTTDETSLRTVQDYLKKHPLSFPVLLDTKGQVKKDYQVYGIPTSFLIDPYGRIIKTFQGIVTTKDIDDWLPQ</sequence>
<feature type="domain" description="Thioredoxin" evidence="3">
    <location>
        <begin position="61"/>
        <end position="199"/>
    </location>
</feature>
<evidence type="ECO:0000313" key="5">
    <source>
        <dbReference type="Proteomes" id="UP000808914"/>
    </source>
</evidence>
<proteinExistence type="predicted"/>
<evidence type="ECO:0000313" key="4">
    <source>
        <dbReference type="EMBL" id="MBM7644029.1"/>
    </source>
</evidence>
<dbReference type="Gene3D" id="3.40.30.10">
    <property type="entry name" value="Glutaredoxin"/>
    <property type="match status" value="1"/>
</dbReference>
<keyword evidence="5" id="KW-1185">Reference proteome</keyword>
<dbReference type="CDD" id="cd02966">
    <property type="entry name" value="TlpA_like_family"/>
    <property type="match status" value="1"/>
</dbReference>
<dbReference type="RefSeq" id="WP_205001996.1">
    <property type="nucleotide sequence ID" value="NZ_JAFBER010000001.1"/>
</dbReference>
<dbReference type="Pfam" id="PF00578">
    <property type="entry name" value="AhpC-TSA"/>
    <property type="match status" value="1"/>
</dbReference>
<dbReference type="PANTHER" id="PTHR42852">
    <property type="entry name" value="THIOL:DISULFIDE INTERCHANGE PROTEIN DSBE"/>
    <property type="match status" value="1"/>
</dbReference>
<keyword evidence="2" id="KW-0812">Transmembrane</keyword>
<keyword evidence="1" id="KW-1015">Disulfide bond</keyword>
<protein>
    <submittedName>
        <fullName evidence="4">Peroxiredoxin</fullName>
    </submittedName>
</protein>
<dbReference type="InterPro" id="IPR050553">
    <property type="entry name" value="Thioredoxin_ResA/DsbE_sf"/>
</dbReference>